<keyword evidence="4" id="KW-1185">Reference proteome</keyword>
<feature type="transmembrane region" description="Helical" evidence="2">
    <location>
        <begin position="174"/>
        <end position="199"/>
    </location>
</feature>
<feature type="transmembrane region" description="Helical" evidence="2">
    <location>
        <begin position="42"/>
        <end position="65"/>
    </location>
</feature>
<dbReference type="EMBL" id="VTWS01000006">
    <property type="protein sequence ID" value="KAA9349504.1"/>
    <property type="molecule type" value="Genomic_DNA"/>
</dbReference>
<evidence type="ECO:0000313" key="3">
    <source>
        <dbReference type="EMBL" id="KAA9349504.1"/>
    </source>
</evidence>
<accession>A0A5N1JCJ1</accession>
<proteinExistence type="predicted"/>
<gene>
    <name evidence="3" type="ORF">F0P93_24040</name>
</gene>
<dbReference type="Proteomes" id="UP000326344">
    <property type="component" value="Unassembled WGS sequence"/>
</dbReference>
<dbReference type="AlphaFoldDB" id="A0A5N1JCJ1"/>
<protein>
    <submittedName>
        <fullName evidence="3">Peptidase</fullName>
    </submittedName>
</protein>
<sequence length="226" mass="25183">MSKSPTQPWITARRNRPGDNSFPRQSAKNANRKPRMTVIIRWLHIYLSMVSFAIVLFFAVTGLTLNHADWFDDQSRTTEYSGKLTRAWVAGTDTATVARLPIVEQLRATHGIKGAVSDFRIEDRQCSVSFRGPGYTADAFIDRATGTYQLTETKLGLAAVLNDLHKGRDTGSRWAWVIDGSAVFMILISATGLVLLLFLRKRRFSGLVVAGVGAVVCYLIYQLWVA</sequence>
<evidence type="ECO:0000313" key="4">
    <source>
        <dbReference type="Proteomes" id="UP000326344"/>
    </source>
</evidence>
<evidence type="ECO:0000256" key="2">
    <source>
        <dbReference type="SAM" id="Phobius"/>
    </source>
</evidence>
<keyword evidence="2" id="KW-1133">Transmembrane helix</keyword>
<dbReference type="Pfam" id="PF16357">
    <property type="entry name" value="PepSY_TM_like_2"/>
    <property type="match status" value="1"/>
</dbReference>
<dbReference type="InterPro" id="IPR032307">
    <property type="entry name" value="PepSY_TM-like_2"/>
</dbReference>
<evidence type="ECO:0000256" key="1">
    <source>
        <dbReference type="SAM" id="MobiDB-lite"/>
    </source>
</evidence>
<dbReference type="PANTHER" id="PTHR40115">
    <property type="entry name" value="INNER MEMBRANE PROTEIN WITH PEPSY TM HELIX"/>
    <property type="match status" value="1"/>
</dbReference>
<comment type="caution">
    <text evidence="3">The sequence shown here is derived from an EMBL/GenBank/DDBJ whole genome shotgun (WGS) entry which is preliminary data.</text>
</comment>
<keyword evidence="2" id="KW-0472">Membrane</keyword>
<feature type="transmembrane region" description="Helical" evidence="2">
    <location>
        <begin position="206"/>
        <end position="224"/>
    </location>
</feature>
<reference evidence="3 4" key="1">
    <citation type="submission" date="2019-09" db="EMBL/GenBank/DDBJ databases">
        <title>Genome Sequence of Larkinella sp MA1.</title>
        <authorList>
            <person name="Srinivasan S."/>
        </authorList>
    </citation>
    <scope>NUCLEOTIDE SEQUENCE [LARGE SCALE GENOMIC DNA]</scope>
    <source>
        <strain evidence="3 4">MA1</strain>
    </source>
</reference>
<organism evidence="3 4">
    <name type="scientific">Larkinella humicola</name>
    <dbReference type="NCBI Taxonomy" id="2607654"/>
    <lineage>
        <taxon>Bacteria</taxon>
        <taxon>Pseudomonadati</taxon>
        <taxon>Bacteroidota</taxon>
        <taxon>Cytophagia</taxon>
        <taxon>Cytophagales</taxon>
        <taxon>Spirosomataceae</taxon>
        <taxon>Larkinella</taxon>
    </lineage>
</organism>
<dbReference type="RefSeq" id="WP_150880266.1">
    <property type="nucleotide sequence ID" value="NZ_VTWS01000006.1"/>
</dbReference>
<dbReference type="PANTHER" id="PTHR40115:SF1">
    <property type="entry name" value="INNER MEMBRANE PROTEIN WITH PEPSY TM HELIX"/>
    <property type="match status" value="1"/>
</dbReference>
<feature type="region of interest" description="Disordered" evidence="1">
    <location>
        <begin position="1"/>
        <end position="29"/>
    </location>
</feature>
<keyword evidence="2" id="KW-0812">Transmembrane</keyword>
<name>A0A5N1JCJ1_9BACT</name>